<dbReference type="PANTHER" id="PTHR31744">
    <property type="entry name" value="PROTEIN CUP-SHAPED COTYLEDON 2-RELATED"/>
    <property type="match status" value="1"/>
</dbReference>
<evidence type="ECO:0000256" key="3">
    <source>
        <dbReference type="ARBA" id="ARBA00023163"/>
    </source>
</evidence>
<proteinExistence type="predicted"/>
<dbReference type="PROSITE" id="PS51005">
    <property type="entry name" value="NAC"/>
    <property type="match status" value="1"/>
</dbReference>
<dbReference type="Proteomes" id="UP001341840">
    <property type="component" value="Unassembled WGS sequence"/>
</dbReference>
<gene>
    <name evidence="6" type="ORF">PIB30_085333</name>
</gene>
<dbReference type="PANTHER" id="PTHR31744:SF93">
    <property type="entry name" value="NAC DOMAIN-CONTAINING PROTEIN"/>
    <property type="match status" value="1"/>
</dbReference>
<evidence type="ECO:0000256" key="1">
    <source>
        <dbReference type="ARBA" id="ARBA00023015"/>
    </source>
</evidence>
<evidence type="ECO:0000256" key="2">
    <source>
        <dbReference type="ARBA" id="ARBA00023125"/>
    </source>
</evidence>
<name>A0ABU6QV58_9FABA</name>
<reference evidence="6 7" key="1">
    <citation type="journal article" date="2023" name="Plants (Basel)">
        <title>Bridging the Gap: Combining Genomics and Transcriptomics Approaches to Understand Stylosanthes scabra, an Orphan Legume from the Brazilian Caatinga.</title>
        <authorList>
            <person name="Ferreira-Neto J.R.C."/>
            <person name="da Silva M.D."/>
            <person name="Binneck E."/>
            <person name="de Melo N.F."/>
            <person name="da Silva R.H."/>
            <person name="de Melo A.L.T.M."/>
            <person name="Pandolfi V."/>
            <person name="Bustamante F.O."/>
            <person name="Brasileiro-Vidal A.C."/>
            <person name="Benko-Iseppon A.M."/>
        </authorList>
    </citation>
    <scope>NUCLEOTIDE SEQUENCE [LARGE SCALE GENOMIC DNA]</scope>
    <source>
        <tissue evidence="6">Leaves</tissue>
    </source>
</reference>
<dbReference type="InterPro" id="IPR003441">
    <property type="entry name" value="NAC-dom"/>
</dbReference>
<protein>
    <recommendedName>
        <fullName evidence="5">NAC domain-containing protein</fullName>
    </recommendedName>
</protein>
<evidence type="ECO:0000259" key="5">
    <source>
        <dbReference type="PROSITE" id="PS51005"/>
    </source>
</evidence>
<keyword evidence="4" id="KW-0539">Nucleus</keyword>
<dbReference type="EMBL" id="JASCZI010001419">
    <property type="protein sequence ID" value="MED6114934.1"/>
    <property type="molecule type" value="Genomic_DNA"/>
</dbReference>
<dbReference type="Gene3D" id="2.170.150.80">
    <property type="entry name" value="NAC domain"/>
    <property type="match status" value="1"/>
</dbReference>
<feature type="domain" description="NAC" evidence="5">
    <location>
        <begin position="16"/>
        <end position="174"/>
    </location>
</feature>
<dbReference type="SUPFAM" id="SSF101941">
    <property type="entry name" value="NAC domain"/>
    <property type="match status" value="1"/>
</dbReference>
<evidence type="ECO:0000256" key="4">
    <source>
        <dbReference type="ARBA" id="ARBA00023242"/>
    </source>
</evidence>
<accession>A0ABU6QV58</accession>
<keyword evidence="1" id="KW-0805">Transcription regulation</keyword>
<comment type="caution">
    <text evidence="6">The sequence shown here is derived from an EMBL/GenBank/DDBJ whole genome shotgun (WGS) entry which is preliminary data.</text>
</comment>
<keyword evidence="2" id="KW-0238">DNA-binding</keyword>
<dbReference type="InterPro" id="IPR036093">
    <property type="entry name" value="NAC_dom_sf"/>
</dbReference>
<keyword evidence="3" id="KW-0804">Transcription</keyword>
<sequence>MNFVDEKKKKNNGVRLPPGFRFQPTEEELLFQYLKCKVFSFHLPASIIPHINVCNYDPWDLPGNNNCDEEDRYLFSSKEVKYKNGNRMKRTTKSGYWKATGSDKRIVSTSLCNNNIVGIRKTLVFYHGKSPSASRTHWIMHEYRLVTTLSHSSSSSPQYVEELGDWVLCRIFMKNNKRSIESHHHHMVKKINNNNVVMMKNNNNVVEVANNNKPILFFDFMRVHNSPISSSNPIIHFSSKSASSSSSCSSSSFITEVSSSDNNDEGKCSYYV</sequence>
<dbReference type="Pfam" id="PF02365">
    <property type="entry name" value="NAM"/>
    <property type="match status" value="1"/>
</dbReference>
<evidence type="ECO:0000313" key="7">
    <source>
        <dbReference type="Proteomes" id="UP001341840"/>
    </source>
</evidence>
<organism evidence="6 7">
    <name type="scientific">Stylosanthes scabra</name>
    <dbReference type="NCBI Taxonomy" id="79078"/>
    <lineage>
        <taxon>Eukaryota</taxon>
        <taxon>Viridiplantae</taxon>
        <taxon>Streptophyta</taxon>
        <taxon>Embryophyta</taxon>
        <taxon>Tracheophyta</taxon>
        <taxon>Spermatophyta</taxon>
        <taxon>Magnoliopsida</taxon>
        <taxon>eudicotyledons</taxon>
        <taxon>Gunneridae</taxon>
        <taxon>Pentapetalae</taxon>
        <taxon>rosids</taxon>
        <taxon>fabids</taxon>
        <taxon>Fabales</taxon>
        <taxon>Fabaceae</taxon>
        <taxon>Papilionoideae</taxon>
        <taxon>50 kb inversion clade</taxon>
        <taxon>dalbergioids sensu lato</taxon>
        <taxon>Dalbergieae</taxon>
        <taxon>Pterocarpus clade</taxon>
        <taxon>Stylosanthes</taxon>
    </lineage>
</organism>
<evidence type="ECO:0000313" key="6">
    <source>
        <dbReference type="EMBL" id="MED6114934.1"/>
    </source>
</evidence>
<keyword evidence="7" id="KW-1185">Reference proteome</keyword>